<feature type="region of interest" description="Disordered" evidence="1">
    <location>
        <begin position="61"/>
        <end position="216"/>
    </location>
</feature>
<protein>
    <submittedName>
        <fullName evidence="2">Uncharacterized protein</fullName>
    </submittedName>
</protein>
<dbReference type="EMBL" id="HE575318">
    <property type="protein sequence ID" value="CCC90602.1"/>
    <property type="molecule type" value="Genomic_DNA"/>
</dbReference>
<sequence>MVKQWDAVVMPPSTRYQNNIEMSLRRRLSDTQRLAQLRLQRVVELKDEIARLREILSGIEAGPQGADSSKPAHTRSAAQTPTRRGKSPMKTANSKTNSSRSATRKLSVDRASSRGVTISPKPRGGERSSFAPPPTSARSKATGKNRSVTSKTSRDPSPSSRRSSSANRTDAAEAGRPTSNITRSSAVAAVQPSRQSVTSAAQPAVRPNGSTNFLGRRPFRYNYTTTLRQDPMGEHLSTSESIFCRNVKLRPGNLTEE</sequence>
<dbReference type="VEuPathDB" id="TriTrypDB:TcIL3000_5_3260"/>
<accession>G0ULU0</accession>
<feature type="compositionally biased region" description="Low complexity" evidence="1">
    <location>
        <begin position="155"/>
        <end position="165"/>
    </location>
</feature>
<reference evidence="2" key="1">
    <citation type="journal article" date="2012" name="Proc. Natl. Acad. Sci. U.S.A.">
        <title>Antigenic diversity is generated by distinct evolutionary mechanisms in African trypanosome species.</title>
        <authorList>
            <person name="Jackson A.P."/>
            <person name="Berry A."/>
            <person name="Aslett M."/>
            <person name="Allison H.C."/>
            <person name="Burton P."/>
            <person name="Vavrova-Anderson J."/>
            <person name="Brown R."/>
            <person name="Browne H."/>
            <person name="Corton N."/>
            <person name="Hauser H."/>
            <person name="Gamble J."/>
            <person name="Gilderthorp R."/>
            <person name="Marcello L."/>
            <person name="McQuillan J."/>
            <person name="Otto T.D."/>
            <person name="Quail M.A."/>
            <person name="Sanders M.J."/>
            <person name="van Tonder A."/>
            <person name="Ginger M.L."/>
            <person name="Field M.C."/>
            <person name="Barry J.D."/>
            <person name="Hertz-Fowler C."/>
            <person name="Berriman M."/>
        </authorList>
    </citation>
    <scope>NUCLEOTIDE SEQUENCE</scope>
    <source>
        <strain evidence="2">IL3000</strain>
    </source>
</reference>
<dbReference type="AlphaFoldDB" id="G0ULU0"/>
<feature type="compositionally biased region" description="Polar residues" evidence="1">
    <location>
        <begin position="136"/>
        <end position="151"/>
    </location>
</feature>
<gene>
    <name evidence="2" type="ORF">TCIL3000_5_3260</name>
</gene>
<proteinExistence type="predicted"/>
<organism evidence="2">
    <name type="scientific">Trypanosoma congolense (strain IL3000)</name>
    <dbReference type="NCBI Taxonomy" id="1068625"/>
    <lineage>
        <taxon>Eukaryota</taxon>
        <taxon>Discoba</taxon>
        <taxon>Euglenozoa</taxon>
        <taxon>Kinetoplastea</taxon>
        <taxon>Metakinetoplastina</taxon>
        <taxon>Trypanosomatida</taxon>
        <taxon>Trypanosomatidae</taxon>
        <taxon>Trypanosoma</taxon>
        <taxon>Nannomonas</taxon>
    </lineage>
</organism>
<evidence type="ECO:0000313" key="2">
    <source>
        <dbReference type="EMBL" id="CCC90602.1"/>
    </source>
</evidence>
<name>G0ULU0_TRYCI</name>
<feature type="compositionally biased region" description="Polar residues" evidence="1">
    <location>
        <begin position="90"/>
        <end position="101"/>
    </location>
</feature>
<evidence type="ECO:0000256" key="1">
    <source>
        <dbReference type="SAM" id="MobiDB-lite"/>
    </source>
</evidence>
<feature type="compositionally biased region" description="Polar residues" evidence="1">
    <location>
        <begin position="192"/>
        <end position="201"/>
    </location>
</feature>